<proteinExistence type="predicted"/>
<accession>A0A2T3MAN7</accession>
<protein>
    <submittedName>
        <fullName evidence="3">DUF1090 domain-containing protein</fullName>
    </submittedName>
</protein>
<dbReference type="AlphaFoldDB" id="A0A2T3MAN7"/>
<dbReference type="RefSeq" id="WP_107238007.1">
    <property type="nucleotide sequence ID" value="NZ_PYLW01000031.1"/>
</dbReference>
<dbReference type="InterPro" id="IPR009468">
    <property type="entry name" value="DUF1090"/>
</dbReference>
<evidence type="ECO:0000313" key="3">
    <source>
        <dbReference type="EMBL" id="PSV90068.1"/>
    </source>
</evidence>
<feature type="chain" id="PRO_5015586610" evidence="2">
    <location>
        <begin position="26"/>
        <end position="133"/>
    </location>
</feature>
<organism evidence="3 4">
    <name type="scientific">Photobacterium iliopiscarium</name>
    <dbReference type="NCBI Taxonomy" id="56192"/>
    <lineage>
        <taxon>Bacteria</taxon>
        <taxon>Pseudomonadati</taxon>
        <taxon>Pseudomonadota</taxon>
        <taxon>Gammaproteobacteria</taxon>
        <taxon>Vibrionales</taxon>
        <taxon>Vibrionaceae</taxon>
        <taxon>Photobacterium</taxon>
    </lineage>
</organism>
<evidence type="ECO:0000313" key="4">
    <source>
        <dbReference type="Proteomes" id="UP000241954"/>
    </source>
</evidence>
<dbReference type="EMBL" id="PYLW01000031">
    <property type="protein sequence ID" value="PSV90068.1"/>
    <property type="molecule type" value="Genomic_DNA"/>
</dbReference>
<evidence type="ECO:0000256" key="2">
    <source>
        <dbReference type="SAM" id="SignalP"/>
    </source>
</evidence>
<reference evidence="3 4" key="1">
    <citation type="submission" date="2018-01" db="EMBL/GenBank/DDBJ databases">
        <title>Whole genome sequencing of Histamine producing bacteria.</title>
        <authorList>
            <person name="Butler K."/>
        </authorList>
    </citation>
    <scope>NUCLEOTIDE SEQUENCE [LARGE SCALE GENOMIC DNA]</scope>
    <source>
        <strain evidence="3 4">NCIMB 13481</strain>
    </source>
</reference>
<keyword evidence="2" id="KW-0732">Signal</keyword>
<dbReference type="Proteomes" id="UP000241954">
    <property type="component" value="Unassembled WGS sequence"/>
</dbReference>
<name>A0A2T3MAN7_9GAMM</name>
<sequence>MLNNVAIPTTLLAVFLLSTSTMVQATPLMGCAVKKQEINTQISYAKEYNNTYQLEGLQKALAEVNDNCTDESLKSKQLATIANKEKKVTERKQELMDVKENGKTNKINKKEKKLQEAIDELQDAKNTYSRYFK</sequence>
<dbReference type="Pfam" id="PF06476">
    <property type="entry name" value="DUF1090"/>
    <property type="match status" value="1"/>
</dbReference>
<dbReference type="STRING" id="56192.UB38_06930"/>
<feature type="coiled-coil region" evidence="1">
    <location>
        <begin position="81"/>
        <end position="127"/>
    </location>
</feature>
<feature type="signal peptide" evidence="2">
    <location>
        <begin position="1"/>
        <end position="25"/>
    </location>
</feature>
<gene>
    <name evidence="3" type="ORF">C9I88_18520</name>
</gene>
<comment type="caution">
    <text evidence="3">The sequence shown here is derived from an EMBL/GenBank/DDBJ whole genome shotgun (WGS) entry which is preliminary data.</text>
</comment>
<keyword evidence="1" id="KW-0175">Coiled coil</keyword>
<evidence type="ECO:0000256" key="1">
    <source>
        <dbReference type="SAM" id="Coils"/>
    </source>
</evidence>